<accession>A0A3S3RBP4</accession>
<keyword evidence="2 5" id="KW-1133">Transmembrane helix</keyword>
<dbReference type="GO" id="GO:0022857">
    <property type="term" value="F:transmembrane transporter activity"/>
    <property type="evidence" value="ECO:0007669"/>
    <property type="project" value="InterPro"/>
</dbReference>
<dbReference type="Pfam" id="PF07690">
    <property type="entry name" value="MFS_1"/>
    <property type="match status" value="1"/>
</dbReference>
<evidence type="ECO:0000259" key="6">
    <source>
        <dbReference type="PROSITE" id="PS50850"/>
    </source>
</evidence>
<dbReference type="PANTHER" id="PTHR43129">
    <property type="entry name" value="FOSMIDOMYCIN RESISTANCE PROTEIN"/>
    <property type="match status" value="1"/>
</dbReference>
<feature type="transmembrane region" description="Helical" evidence="5">
    <location>
        <begin position="306"/>
        <end position="334"/>
    </location>
</feature>
<comment type="caution">
    <text evidence="7">The sequence shown here is derived from an EMBL/GenBank/DDBJ whole genome shotgun (WGS) entry which is preliminary data.</text>
</comment>
<organism evidence="7 8">
    <name type="scientific">Candidatus Electrothrix communis</name>
    <dbReference type="NCBI Taxonomy" id="1859133"/>
    <lineage>
        <taxon>Bacteria</taxon>
        <taxon>Pseudomonadati</taxon>
        <taxon>Thermodesulfobacteriota</taxon>
        <taxon>Desulfobulbia</taxon>
        <taxon>Desulfobulbales</taxon>
        <taxon>Desulfobulbaceae</taxon>
        <taxon>Candidatus Electrothrix</taxon>
    </lineage>
</organism>
<evidence type="ECO:0000256" key="1">
    <source>
        <dbReference type="ARBA" id="ARBA00022692"/>
    </source>
</evidence>
<feature type="transmembrane region" description="Helical" evidence="5">
    <location>
        <begin position="73"/>
        <end position="92"/>
    </location>
</feature>
<dbReference type="AlphaFoldDB" id="A0A3S3RBP4"/>
<proteinExistence type="predicted"/>
<evidence type="ECO:0000256" key="4">
    <source>
        <dbReference type="SAM" id="MobiDB-lite"/>
    </source>
</evidence>
<dbReference type="InterPro" id="IPR011701">
    <property type="entry name" value="MFS"/>
</dbReference>
<feature type="region of interest" description="Disordered" evidence="4">
    <location>
        <begin position="189"/>
        <end position="211"/>
    </location>
</feature>
<reference evidence="7 8" key="1">
    <citation type="submission" date="2017-01" db="EMBL/GenBank/DDBJ databases">
        <title>The cable genome- insights into the physiology and evolution of filamentous bacteria capable of sulfide oxidation via long distance electron transfer.</title>
        <authorList>
            <person name="Schreiber L."/>
            <person name="Bjerg J.T."/>
            <person name="Boggild A."/>
            <person name="Van De Vossenberg J."/>
            <person name="Meysman F."/>
            <person name="Nielsen L.P."/>
            <person name="Schramm A."/>
            <person name="Kjeldsen K.U."/>
        </authorList>
    </citation>
    <scope>NUCLEOTIDE SEQUENCE [LARGE SCALE GENOMIC DNA]</scope>
    <source>
        <strain evidence="7">A1</strain>
    </source>
</reference>
<dbReference type="PROSITE" id="PS50850">
    <property type="entry name" value="MFS"/>
    <property type="match status" value="1"/>
</dbReference>
<evidence type="ECO:0000313" key="8">
    <source>
        <dbReference type="Proteomes" id="UP000288086"/>
    </source>
</evidence>
<sequence>MNTQERAILSTTGYGHFLSHFNMLVFPALALPLSQHFGIDLAATLDLGFWMYLLFGITALPWGMLADKFGPRPLLALFYLGGGCSGLAAATFSDNPSAFQLALVGIGFFSGIYHPAGLGWIATSIPRRTASAMAINGIFGSLGLAMGPLLAGLINWLFGVQAVYLCLGLMNIAGIFFLLLTNRATADAQTSRQQTDEQQNSTPSLREREGEKEKFTAWKGFLVLLTCMMLGGVIYRGATVTLPALFERNLPVVVMAVNNLFQDSTISGNVVATMTIGILYLVGMYGQYIGGRFGERFDLRHSYLGFHLITIPFAFLIGTATDMPLILLAALHSFFLLGMQPLENTLVAKLTPAWMRSSAYGMKFILTFGVGAYQ</sequence>
<feature type="transmembrane region" description="Helical" evidence="5">
    <location>
        <begin position="134"/>
        <end position="156"/>
    </location>
</feature>
<keyword evidence="8" id="KW-1185">Reference proteome</keyword>
<dbReference type="SUPFAM" id="SSF103473">
    <property type="entry name" value="MFS general substrate transporter"/>
    <property type="match status" value="1"/>
</dbReference>
<feature type="transmembrane region" description="Helical" evidence="5">
    <location>
        <begin position="49"/>
        <end position="66"/>
    </location>
</feature>
<keyword evidence="3 5" id="KW-0472">Membrane</keyword>
<evidence type="ECO:0000313" key="7">
    <source>
        <dbReference type="EMBL" id="RWX48943.1"/>
    </source>
</evidence>
<feature type="transmembrane region" description="Helical" evidence="5">
    <location>
        <begin position="221"/>
        <end position="246"/>
    </location>
</feature>
<feature type="transmembrane region" description="Helical" evidence="5">
    <location>
        <begin position="7"/>
        <end position="29"/>
    </location>
</feature>
<dbReference type="EMBL" id="MTKP01000095">
    <property type="protein sequence ID" value="RWX48943.1"/>
    <property type="molecule type" value="Genomic_DNA"/>
</dbReference>
<evidence type="ECO:0000256" key="2">
    <source>
        <dbReference type="ARBA" id="ARBA00022989"/>
    </source>
</evidence>
<protein>
    <submittedName>
        <fullName evidence="7">Major Facilitator Superfamily protein</fullName>
    </submittedName>
</protein>
<feature type="transmembrane region" description="Helical" evidence="5">
    <location>
        <begin position="162"/>
        <end position="180"/>
    </location>
</feature>
<dbReference type="InterPro" id="IPR036259">
    <property type="entry name" value="MFS_trans_sf"/>
</dbReference>
<feature type="domain" description="Major facilitator superfamily (MFS) profile" evidence="6">
    <location>
        <begin position="8"/>
        <end position="374"/>
    </location>
</feature>
<gene>
    <name evidence="7" type="ORF">VT98_10954</name>
</gene>
<dbReference type="GO" id="GO:0005886">
    <property type="term" value="C:plasma membrane"/>
    <property type="evidence" value="ECO:0007669"/>
    <property type="project" value="TreeGrafter"/>
</dbReference>
<feature type="transmembrane region" description="Helical" evidence="5">
    <location>
        <begin position="98"/>
        <end position="122"/>
    </location>
</feature>
<feature type="transmembrane region" description="Helical" evidence="5">
    <location>
        <begin position="266"/>
        <end position="285"/>
    </location>
</feature>
<dbReference type="Proteomes" id="UP000288086">
    <property type="component" value="Unassembled WGS sequence"/>
</dbReference>
<keyword evidence="1 5" id="KW-0812">Transmembrane</keyword>
<dbReference type="Gene3D" id="1.20.1250.20">
    <property type="entry name" value="MFS general substrate transporter like domains"/>
    <property type="match status" value="1"/>
</dbReference>
<dbReference type="InterPro" id="IPR020846">
    <property type="entry name" value="MFS_dom"/>
</dbReference>
<evidence type="ECO:0000256" key="3">
    <source>
        <dbReference type="ARBA" id="ARBA00023136"/>
    </source>
</evidence>
<dbReference type="PANTHER" id="PTHR43129:SF1">
    <property type="entry name" value="FOSMIDOMYCIN RESISTANCE PROTEIN"/>
    <property type="match status" value="1"/>
</dbReference>
<evidence type="ECO:0000256" key="5">
    <source>
        <dbReference type="SAM" id="Phobius"/>
    </source>
</evidence>
<feature type="compositionally biased region" description="Polar residues" evidence="4">
    <location>
        <begin position="189"/>
        <end position="204"/>
    </location>
</feature>
<name>A0A3S3RBP4_9BACT</name>